<dbReference type="PROSITE" id="PS50862">
    <property type="entry name" value="AA_TRNA_LIGASE_II"/>
    <property type="match status" value="1"/>
</dbReference>
<keyword evidence="7 11" id="KW-0030">Aminoacyl-tRNA synthetase</keyword>
<evidence type="ECO:0000256" key="7">
    <source>
        <dbReference type="ARBA" id="ARBA00023146"/>
    </source>
</evidence>
<evidence type="ECO:0000256" key="2">
    <source>
        <dbReference type="ARBA" id="ARBA00022598"/>
    </source>
</evidence>
<evidence type="ECO:0000256" key="4">
    <source>
        <dbReference type="ARBA" id="ARBA00022840"/>
    </source>
</evidence>
<dbReference type="EMBL" id="FOOI01000001">
    <property type="protein sequence ID" value="SFF64524.1"/>
    <property type="molecule type" value="Genomic_DNA"/>
</dbReference>
<dbReference type="InterPro" id="IPR045864">
    <property type="entry name" value="aa-tRNA-synth_II/BPL/LPL"/>
</dbReference>
<evidence type="ECO:0000256" key="1">
    <source>
        <dbReference type="ARBA" id="ARBA00008226"/>
    </source>
</evidence>
<dbReference type="STRING" id="504797.SAMN05421678_101194"/>
<keyword evidence="2" id="KW-0436">Ligase</keyword>
<dbReference type="InterPro" id="IPR002319">
    <property type="entry name" value="Phenylalanyl-tRNA_Synthase"/>
</dbReference>
<dbReference type="GO" id="GO:0006412">
    <property type="term" value="P:translation"/>
    <property type="evidence" value="ECO:0007669"/>
    <property type="project" value="UniProtKB-KW"/>
</dbReference>
<keyword evidence="3" id="KW-0547">Nucleotide-binding</keyword>
<feature type="domain" description="FDX-ACB" evidence="10">
    <location>
        <begin position="274"/>
        <end position="386"/>
    </location>
</feature>
<dbReference type="GO" id="GO:0043039">
    <property type="term" value="P:tRNA aminoacylation"/>
    <property type="evidence" value="ECO:0007669"/>
    <property type="project" value="InterPro"/>
</dbReference>
<dbReference type="Gene3D" id="3.30.930.10">
    <property type="entry name" value="Bira Bifunctional Protein, Domain 2"/>
    <property type="match status" value="1"/>
</dbReference>
<dbReference type="PROSITE" id="PS51447">
    <property type="entry name" value="FDX_ACB"/>
    <property type="match status" value="1"/>
</dbReference>
<accession>A0A1I2KC22</accession>
<dbReference type="InterPro" id="IPR005121">
    <property type="entry name" value="Fdx_antiC-bd"/>
</dbReference>
<organism evidence="11 12">
    <name type="scientific">Actinopolymorpha cephalotaxi</name>
    <dbReference type="NCBI Taxonomy" id="504797"/>
    <lineage>
        <taxon>Bacteria</taxon>
        <taxon>Bacillati</taxon>
        <taxon>Actinomycetota</taxon>
        <taxon>Actinomycetes</taxon>
        <taxon>Propionibacteriales</taxon>
        <taxon>Actinopolymorphaceae</taxon>
        <taxon>Actinopolymorpha</taxon>
    </lineage>
</organism>
<evidence type="ECO:0000259" key="9">
    <source>
        <dbReference type="PROSITE" id="PS50862"/>
    </source>
</evidence>
<dbReference type="InterPro" id="IPR006195">
    <property type="entry name" value="aa-tRNA-synth_II"/>
</dbReference>
<evidence type="ECO:0000256" key="3">
    <source>
        <dbReference type="ARBA" id="ARBA00022741"/>
    </source>
</evidence>
<dbReference type="Proteomes" id="UP000199052">
    <property type="component" value="Unassembled WGS sequence"/>
</dbReference>
<evidence type="ECO:0000259" key="10">
    <source>
        <dbReference type="PROSITE" id="PS51447"/>
    </source>
</evidence>
<dbReference type="Gene3D" id="3.30.70.380">
    <property type="entry name" value="Ferrodoxin-fold anticodon-binding domain"/>
    <property type="match status" value="1"/>
</dbReference>
<dbReference type="GO" id="GO:0000049">
    <property type="term" value="F:tRNA binding"/>
    <property type="evidence" value="ECO:0007669"/>
    <property type="project" value="InterPro"/>
</dbReference>
<evidence type="ECO:0000256" key="8">
    <source>
        <dbReference type="ARBA" id="ARBA00031194"/>
    </source>
</evidence>
<dbReference type="SUPFAM" id="SSF54991">
    <property type="entry name" value="Anticodon-binding domain of PheRS"/>
    <property type="match status" value="1"/>
</dbReference>
<dbReference type="InterPro" id="IPR036690">
    <property type="entry name" value="Fdx_antiC-bd_sf"/>
</dbReference>
<dbReference type="SMART" id="SM00896">
    <property type="entry name" value="FDX-ACB"/>
    <property type="match status" value="1"/>
</dbReference>
<protein>
    <recommendedName>
        <fullName evidence="8">Phenylalanyl-tRNA synthetase</fullName>
    </recommendedName>
</protein>
<dbReference type="SUPFAM" id="SSF55681">
    <property type="entry name" value="Class II aaRS and biotin synthetases"/>
    <property type="match status" value="1"/>
</dbReference>
<sequence>MSSMSAVLTPAQLRACLSIRDLSDPAQGPHALQLVVGDLAAALGSAWDAEVRVVRSSPVVSLADNYDHLGYAADAVTREAHYTRYVDAEHVLRSHSSASIPGALRRLAAGVTAEAGTSPTDVLLVCPGMCYRRDSIDWQHTGTPHQLDLWRVRRHRPCTEEDLTEQIGLVVETALPGSRWRTEPKVHPYTEHGRQIDVWWQGRWVEIGECGLAAPGVLAGAGLPVPTWTGLAMGLGLDRLLMLGKGIPDIRLLRSADPRVAAQMLDRTEYRPVSHQPPVRRDLSVVVDAGVDTSAELLGDRVRAALGTDADVVETVEVLSETSYDDLPAAARTRLGIAPGQRNVLVRLVVRALDCTLTDADANRLRDQVYAELHQGAVSQWAEAGR</sequence>
<keyword evidence="6" id="KW-0809">Transit peptide</keyword>
<name>A0A1I2KC22_9ACTN</name>
<dbReference type="Pfam" id="PF01409">
    <property type="entry name" value="tRNA-synt_2d"/>
    <property type="match status" value="1"/>
</dbReference>
<evidence type="ECO:0000256" key="6">
    <source>
        <dbReference type="ARBA" id="ARBA00022946"/>
    </source>
</evidence>
<proteinExistence type="inferred from homology"/>
<reference evidence="11 12" key="1">
    <citation type="submission" date="2016-10" db="EMBL/GenBank/DDBJ databases">
        <authorList>
            <person name="de Groot N.N."/>
        </authorList>
    </citation>
    <scope>NUCLEOTIDE SEQUENCE [LARGE SCALE GENOMIC DNA]</scope>
    <source>
        <strain evidence="11 12">CPCC 202808</strain>
    </source>
</reference>
<dbReference type="GO" id="GO:0004812">
    <property type="term" value="F:aminoacyl-tRNA ligase activity"/>
    <property type="evidence" value="ECO:0007669"/>
    <property type="project" value="UniProtKB-KW"/>
</dbReference>
<keyword evidence="5" id="KW-0648">Protein biosynthesis</keyword>
<evidence type="ECO:0000313" key="11">
    <source>
        <dbReference type="EMBL" id="SFF64524.1"/>
    </source>
</evidence>
<comment type="similarity">
    <text evidence="1">Belongs to the class-II aminoacyl-tRNA synthetase family.</text>
</comment>
<dbReference type="GO" id="GO:0005524">
    <property type="term" value="F:ATP binding"/>
    <property type="evidence" value="ECO:0007669"/>
    <property type="project" value="UniProtKB-KW"/>
</dbReference>
<feature type="domain" description="Aminoacyl-transfer RNA synthetases class-II family profile" evidence="9">
    <location>
        <begin position="38"/>
        <end position="272"/>
    </location>
</feature>
<gene>
    <name evidence="11" type="ORF">SAMN05421678_101194</name>
</gene>
<evidence type="ECO:0000256" key="5">
    <source>
        <dbReference type="ARBA" id="ARBA00022917"/>
    </source>
</evidence>
<evidence type="ECO:0000313" key="12">
    <source>
        <dbReference type="Proteomes" id="UP000199052"/>
    </source>
</evidence>
<dbReference type="AlphaFoldDB" id="A0A1I2KC22"/>
<keyword evidence="4" id="KW-0067">ATP-binding</keyword>
<dbReference type="RefSeq" id="WP_378079774.1">
    <property type="nucleotide sequence ID" value="NZ_JBHUHC010000001.1"/>
</dbReference>